<feature type="transmembrane region" description="Helical" evidence="7">
    <location>
        <begin position="133"/>
        <end position="155"/>
    </location>
</feature>
<dbReference type="GO" id="GO:0005886">
    <property type="term" value="C:plasma membrane"/>
    <property type="evidence" value="ECO:0007669"/>
    <property type="project" value="UniProtKB-SubCell"/>
</dbReference>
<proteinExistence type="inferred from homology"/>
<evidence type="ECO:0000256" key="4">
    <source>
        <dbReference type="ARBA" id="ARBA00022989"/>
    </source>
</evidence>
<dbReference type="InterPro" id="IPR050539">
    <property type="entry name" value="ThrE_Dicarb/AminoAcid_Exp"/>
</dbReference>
<dbReference type="AlphaFoldDB" id="A0A562IR16"/>
<evidence type="ECO:0000259" key="9">
    <source>
        <dbReference type="Pfam" id="PF12821"/>
    </source>
</evidence>
<name>A0A562IR16_9ACTN</name>
<evidence type="ECO:0000313" key="10">
    <source>
        <dbReference type="EMBL" id="TWH73175.1"/>
    </source>
</evidence>
<dbReference type="Proteomes" id="UP000321490">
    <property type="component" value="Unassembled WGS sequence"/>
</dbReference>
<sequence>MHLPEPDEREAYRVLDFALRAGEVLLSGGVGAADVTATLVLLARACGLDRVVCEVTFTSITLTYVRASDVAPVTSVRLVQVRAPDHTRVTEVDNLVTDLVQQRVTPEQAMTRLEEIRRARHPYRRWAVTASRAALAAAIAVLLGGGALVTVAAFATTVVVDRIAGALGARGLPDFYANLLGAAFATTVAMGLIAAELDVRPSLVVASGIVLLLPGITLVGSVQDAISGFLLTASARAFEVFVLAAGIVAGVAGVLSVADRLGVSLAVNQPPETGLADLPAQFLAAGVAAAAAAAGNYAPRRTIPAAAVAGALGWGAFRGLDHLDLNPALSTGVAAVVLGLGAYVFAHRQRVPPIVLVAAGIIPLLPGLTIYRGMLFLASGDTGTGFLLLSQATSIGLALAAGVILGSFLAQPARRELQRVERRIGGPRMVGALRRRKA</sequence>
<evidence type="ECO:0000256" key="5">
    <source>
        <dbReference type="ARBA" id="ARBA00023136"/>
    </source>
</evidence>
<keyword evidence="11" id="KW-1185">Reference proteome</keyword>
<feature type="transmembrane region" description="Helical" evidence="7">
    <location>
        <begin position="240"/>
        <end position="258"/>
    </location>
</feature>
<evidence type="ECO:0000256" key="1">
    <source>
        <dbReference type="ARBA" id="ARBA00004651"/>
    </source>
</evidence>
<gene>
    <name evidence="10" type="ORF">JD78_01698</name>
</gene>
<feature type="transmembrane region" description="Helical" evidence="7">
    <location>
        <begin position="328"/>
        <end position="346"/>
    </location>
</feature>
<dbReference type="GO" id="GO:0015744">
    <property type="term" value="P:succinate transport"/>
    <property type="evidence" value="ECO:0007669"/>
    <property type="project" value="TreeGrafter"/>
</dbReference>
<reference evidence="10 11" key="1">
    <citation type="submission" date="2019-07" db="EMBL/GenBank/DDBJ databases">
        <title>R&amp;d 2014.</title>
        <authorList>
            <person name="Klenk H.-P."/>
        </authorList>
    </citation>
    <scope>NUCLEOTIDE SEQUENCE [LARGE SCALE GENOMIC DNA]</scope>
    <source>
        <strain evidence="10 11">DSM 45764</strain>
    </source>
</reference>
<feature type="domain" description="Threonine/serine exporter-like N-terminal" evidence="8">
    <location>
        <begin position="16"/>
        <end position="257"/>
    </location>
</feature>
<evidence type="ECO:0000256" key="3">
    <source>
        <dbReference type="ARBA" id="ARBA00022692"/>
    </source>
</evidence>
<comment type="subcellular location">
    <subcellularLocation>
        <location evidence="1">Cell membrane</location>
        <topology evidence="1">Multi-pass membrane protein</topology>
    </subcellularLocation>
</comment>
<dbReference type="PANTHER" id="PTHR34390">
    <property type="entry name" value="UPF0442 PROTEIN YJJB-RELATED"/>
    <property type="match status" value="1"/>
</dbReference>
<evidence type="ECO:0000313" key="11">
    <source>
        <dbReference type="Proteomes" id="UP000321490"/>
    </source>
</evidence>
<evidence type="ECO:0000256" key="6">
    <source>
        <dbReference type="ARBA" id="ARBA00034125"/>
    </source>
</evidence>
<keyword evidence="4 7" id="KW-1133">Transmembrane helix</keyword>
<feature type="transmembrane region" description="Helical" evidence="7">
    <location>
        <begin position="175"/>
        <end position="195"/>
    </location>
</feature>
<dbReference type="InterPro" id="IPR010619">
    <property type="entry name" value="ThrE-like_N"/>
</dbReference>
<feature type="transmembrane region" description="Helical" evidence="7">
    <location>
        <begin position="353"/>
        <end position="374"/>
    </location>
</feature>
<dbReference type="EMBL" id="VLKF01000001">
    <property type="protein sequence ID" value="TWH73175.1"/>
    <property type="molecule type" value="Genomic_DNA"/>
</dbReference>
<keyword evidence="3 7" id="KW-0812">Transmembrane</keyword>
<accession>A0A562IR16</accession>
<dbReference type="Pfam" id="PF06738">
    <property type="entry name" value="ThrE"/>
    <property type="match status" value="1"/>
</dbReference>
<evidence type="ECO:0000256" key="7">
    <source>
        <dbReference type="SAM" id="Phobius"/>
    </source>
</evidence>
<dbReference type="Pfam" id="PF12821">
    <property type="entry name" value="ThrE_2"/>
    <property type="match status" value="1"/>
</dbReference>
<dbReference type="PANTHER" id="PTHR34390:SF2">
    <property type="entry name" value="SUCCINATE TRANSPORTER SUBUNIT YJJP-RELATED"/>
    <property type="match status" value="1"/>
</dbReference>
<keyword evidence="2" id="KW-1003">Cell membrane</keyword>
<organism evidence="10 11">
    <name type="scientific">Modestobacter roseus</name>
    <dbReference type="NCBI Taxonomy" id="1181884"/>
    <lineage>
        <taxon>Bacteria</taxon>
        <taxon>Bacillati</taxon>
        <taxon>Actinomycetota</taxon>
        <taxon>Actinomycetes</taxon>
        <taxon>Geodermatophilales</taxon>
        <taxon>Geodermatophilaceae</taxon>
        <taxon>Modestobacter</taxon>
    </lineage>
</organism>
<comment type="caution">
    <text evidence="10">The sequence shown here is derived from an EMBL/GenBank/DDBJ whole genome shotgun (WGS) entry which is preliminary data.</text>
</comment>
<feature type="transmembrane region" description="Helical" evidence="7">
    <location>
        <begin position="386"/>
        <end position="410"/>
    </location>
</feature>
<protein>
    <submittedName>
        <fullName evidence="10">Uncharacterized membrane protein YjjP (DUF1212 family)</fullName>
    </submittedName>
</protein>
<feature type="transmembrane region" description="Helical" evidence="7">
    <location>
        <begin position="202"/>
        <end position="220"/>
    </location>
</feature>
<comment type="similarity">
    <text evidence="6">Belongs to the ThrE exporter (TC 2.A.79) family.</text>
</comment>
<dbReference type="InterPro" id="IPR024528">
    <property type="entry name" value="ThrE_2"/>
</dbReference>
<dbReference type="GO" id="GO:0022857">
    <property type="term" value="F:transmembrane transporter activity"/>
    <property type="evidence" value="ECO:0007669"/>
    <property type="project" value="InterPro"/>
</dbReference>
<feature type="domain" description="Threonine/Serine exporter ThrE" evidence="9">
    <location>
        <begin position="281"/>
        <end position="408"/>
    </location>
</feature>
<evidence type="ECO:0000259" key="8">
    <source>
        <dbReference type="Pfam" id="PF06738"/>
    </source>
</evidence>
<evidence type="ECO:0000256" key="2">
    <source>
        <dbReference type="ARBA" id="ARBA00022475"/>
    </source>
</evidence>
<keyword evidence="5 7" id="KW-0472">Membrane</keyword>